<sequence length="178" mass="21242">MGSIVSVLEKKDFVKWFLNHYQLKKRECVWLLNYLVSDDQLMERVHFVEKAEYCPKAIIMSTQCADGVPFRFYKQNVLTTDAEKSFHDIRLNQEEDIYLELNFNSSRLTPEYASVLEENPYLPENMTTDRKYGVWAEMVLDQSLSQFRKNSLMEKINKALDQKDEKSFQKWSFELRNL</sequence>
<dbReference type="OrthoDB" id="2155814at2"/>
<dbReference type="InterPro" id="IPR011188">
    <property type="entry name" value="UPF0302"/>
</dbReference>
<dbReference type="InterPro" id="IPR014957">
    <property type="entry name" value="IDEAL_dom"/>
</dbReference>
<dbReference type="EMBL" id="NOII01000001">
    <property type="protein sequence ID" value="OYD58536.1"/>
    <property type="molecule type" value="Genomic_DNA"/>
</dbReference>
<dbReference type="Pfam" id="PF08864">
    <property type="entry name" value="UPF0302"/>
    <property type="match status" value="1"/>
</dbReference>
<dbReference type="InterPro" id="IPR027393">
    <property type="entry name" value="Virus_scaffolding_prot_C"/>
</dbReference>
<accession>A0A235FB30</accession>
<keyword evidence="4" id="KW-1185">Reference proteome</keyword>
<proteinExistence type="inferred from homology"/>
<dbReference type="Proteomes" id="UP000215059">
    <property type="component" value="Unassembled WGS sequence"/>
</dbReference>
<gene>
    <name evidence="3" type="ORF">CGZ90_01135</name>
</gene>
<comment type="similarity">
    <text evidence="1">Belongs to the UPF0302 family.</text>
</comment>
<dbReference type="AlphaFoldDB" id="A0A235FB30"/>
<protein>
    <recommendedName>
        <fullName evidence="1">UPF0302 protein CGZ90_01135</fullName>
    </recommendedName>
</protein>
<dbReference type="Pfam" id="PF08858">
    <property type="entry name" value="IDEAL"/>
    <property type="match status" value="1"/>
</dbReference>
<evidence type="ECO:0000313" key="3">
    <source>
        <dbReference type="EMBL" id="OYD58536.1"/>
    </source>
</evidence>
<dbReference type="SMART" id="SM00914">
    <property type="entry name" value="IDEAL"/>
    <property type="match status" value="1"/>
</dbReference>
<dbReference type="InterPro" id="IPR014963">
    <property type="entry name" value="UPF0302_N"/>
</dbReference>
<reference evidence="3 4" key="1">
    <citation type="submission" date="2017-07" db="EMBL/GenBank/DDBJ databases">
        <title>Fictibacillus sp. nov. GDSW-R2A3 Genome sequencing and assembly.</title>
        <authorList>
            <person name="Mayilraj S."/>
        </authorList>
    </citation>
    <scope>NUCLEOTIDE SEQUENCE [LARGE SCALE GENOMIC DNA]</scope>
    <source>
        <strain evidence="3 4">GDSW-R2A3</strain>
    </source>
</reference>
<organism evidence="3 4">
    <name type="scientific">Fictibacillus aquaticus</name>
    <dbReference type="NCBI Taxonomy" id="2021314"/>
    <lineage>
        <taxon>Bacteria</taxon>
        <taxon>Bacillati</taxon>
        <taxon>Bacillota</taxon>
        <taxon>Bacilli</taxon>
        <taxon>Bacillales</taxon>
        <taxon>Fictibacillaceae</taxon>
        <taxon>Fictibacillus</taxon>
    </lineage>
</organism>
<dbReference type="PIRSF" id="PIRSF007165">
    <property type="entry name" value="UCP007165"/>
    <property type="match status" value="1"/>
</dbReference>
<dbReference type="NCBIfam" id="NF002965">
    <property type="entry name" value="PRK03636.1"/>
    <property type="match status" value="1"/>
</dbReference>
<comment type="caution">
    <text evidence="3">The sequence shown here is derived from an EMBL/GenBank/DDBJ whole genome shotgun (WGS) entry which is preliminary data.</text>
</comment>
<dbReference type="RefSeq" id="WP_094250497.1">
    <property type="nucleotide sequence ID" value="NZ_JBHLXL010000001.1"/>
</dbReference>
<evidence type="ECO:0000259" key="2">
    <source>
        <dbReference type="SMART" id="SM00914"/>
    </source>
</evidence>
<name>A0A235FB30_9BACL</name>
<dbReference type="HAMAP" id="MF_00760">
    <property type="entry name" value="UPF0302"/>
    <property type="match status" value="1"/>
</dbReference>
<feature type="domain" description="IDEAL" evidence="2">
    <location>
        <begin position="139"/>
        <end position="175"/>
    </location>
</feature>
<dbReference type="Gene3D" id="4.10.810.10">
    <property type="entry name" value="Virus Scaffolding Protein, Chain A"/>
    <property type="match status" value="1"/>
</dbReference>
<evidence type="ECO:0000256" key="1">
    <source>
        <dbReference type="HAMAP-Rule" id="MF_00760"/>
    </source>
</evidence>
<dbReference type="Gene3D" id="3.40.1530.30">
    <property type="entry name" value="Uncharacterised family UPF0302, N-terminal domain"/>
    <property type="match status" value="1"/>
</dbReference>
<evidence type="ECO:0000313" key="4">
    <source>
        <dbReference type="Proteomes" id="UP000215059"/>
    </source>
</evidence>
<dbReference type="InterPro" id="IPR038091">
    <property type="entry name" value="UPF0302_N_sf"/>
</dbReference>